<reference evidence="3 4" key="1">
    <citation type="submission" date="2021-03" db="EMBL/GenBank/DDBJ databases">
        <title>Sequencing the genomes of 1000 actinobacteria strains.</title>
        <authorList>
            <person name="Klenk H.-P."/>
        </authorList>
    </citation>
    <scope>NUCLEOTIDE SEQUENCE [LARGE SCALE GENOMIC DNA]</scope>
    <source>
        <strain evidence="3 4">DSM 46670</strain>
    </source>
</reference>
<accession>A0ABS4TXR7</accession>
<name>A0ABS4TXR7_9PSEU</name>
<protein>
    <recommendedName>
        <fullName evidence="2">O-acyltransferase WSD1 C-terminal domain-containing protein</fullName>
    </recommendedName>
</protein>
<gene>
    <name evidence="3" type="ORF">JOF56_009145</name>
</gene>
<feature type="region of interest" description="Disordered" evidence="1">
    <location>
        <begin position="50"/>
        <end position="70"/>
    </location>
</feature>
<comment type="caution">
    <text evidence="3">The sequence shown here is derived from an EMBL/GenBank/DDBJ whole genome shotgun (WGS) entry which is preliminary data.</text>
</comment>
<evidence type="ECO:0000313" key="3">
    <source>
        <dbReference type="EMBL" id="MBP2328760.1"/>
    </source>
</evidence>
<sequence>MVPLTGNLALGVGALSYAGQFNVTVVADPGVCPDFEVFADGVRRTMEMVAGTGGSSQRTANPSFRPVSRR</sequence>
<dbReference type="Pfam" id="PF06974">
    <property type="entry name" value="WS_DGAT_C"/>
    <property type="match status" value="1"/>
</dbReference>
<organism evidence="3 4">
    <name type="scientific">Kibdelosporangium banguiense</name>
    <dbReference type="NCBI Taxonomy" id="1365924"/>
    <lineage>
        <taxon>Bacteria</taxon>
        <taxon>Bacillati</taxon>
        <taxon>Actinomycetota</taxon>
        <taxon>Actinomycetes</taxon>
        <taxon>Pseudonocardiales</taxon>
        <taxon>Pseudonocardiaceae</taxon>
        <taxon>Kibdelosporangium</taxon>
    </lineage>
</organism>
<dbReference type="Proteomes" id="UP001519332">
    <property type="component" value="Unassembled WGS sequence"/>
</dbReference>
<feature type="domain" description="O-acyltransferase WSD1 C-terminal" evidence="2">
    <location>
        <begin position="1"/>
        <end position="48"/>
    </location>
</feature>
<evidence type="ECO:0000256" key="1">
    <source>
        <dbReference type="SAM" id="MobiDB-lite"/>
    </source>
</evidence>
<evidence type="ECO:0000313" key="4">
    <source>
        <dbReference type="Proteomes" id="UP001519332"/>
    </source>
</evidence>
<dbReference type="InterPro" id="IPR009721">
    <property type="entry name" value="O-acyltransferase_WSD1_C"/>
</dbReference>
<dbReference type="EMBL" id="JAGINW010000001">
    <property type="protein sequence ID" value="MBP2328760.1"/>
    <property type="molecule type" value="Genomic_DNA"/>
</dbReference>
<evidence type="ECO:0000259" key="2">
    <source>
        <dbReference type="Pfam" id="PF06974"/>
    </source>
</evidence>
<keyword evidence="4" id="KW-1185">Reference proteome</keyword>
<proteinExistence type="predicted"/>